<dbReference type="RefSeq" id="WP_145149701.1">
    <property type="nucleotide sequence ID" value="NZ_VNIM01000022.1"/>
</dbReference>
<dbReference type="Proteomes" id="UP000318681">
    <property type="component" value="Unassembled WGS sequence"/>
</dbReference>
<name>A0A558R7C2_9SPHN</name>
<dbReference type="AlphaFoldDB" id="A0A558R7C2"/>
<protein>
    <submittedName>
        <fullName evidence="1">N-formylglutamate amidohydrolase</fullName>
    </submittedName>
</protein>
<evidence type="ECO:0000313" key="1">
    <source>
        <dbReference type="EMBL" id="TVV75290.1"/>
    </source>
</evidence>
<keyword evidence="2" id="KW-1185">Reference proteome</keyword>
<proteinExistence type="predicted"/>
<keyword evidence="1" id="KW-0378">Hydrolase</keyword>
<dbReference type="Pfam" id="PF05013">
    <property type="entry name" value="FGase"/>
    <property type="match status" value="1"/>
</dbReference>
<dbReference type="SUPFAM" id="SSF53187">
    <property type="entry name" value="Zn-dependent exopeptidases"/>
    <property type="match status" value="1"/>
</dbReference>
<dbReference type="OrthoDB" id="9802050at2"/>
<organism evidence="1 2">
    <name type="scientific">Alterirhizorhabdus solaris</name>
    <dbReference type="NCBI Taxonomy" id="2529389"/>
    <lineage>
        <taxon>Bacteria</taxon>
        <taxon>Pseudomonadati</taxon>
        <taxon>Pseudomonadota</taxon>
        <taxon>Alphaproteobacteria</taxon>
        <taxon>Sphingomonadales</taxon>
        <taxon>Rhizorhabdaceae</taxon>
        <taxon>Alterirhizorhabdus</taxon>
    </lineage>
</organism>
<evidence type="ECO:0000313" key="2">
    <source>
        <dbReference type="Proteomes" id="UP000318681"/>
    </source>
</evidence>
<reference evidence="1 2" key="1">
    <citation type="submission" date="2019-07" db="EMBL/GenBank/DDBJ databases">
        <title>Sphingomonas solaris sp. nov., isolated from a solar panel from Boston, Massachusetts.</title>
        <authorList>
            <person name="Tanner K."/>
            <person name="Pascual J."/>
            <person name="Mancuso C."/>
            <person name="Pereto J."/>
            <person name="Khalil A."/>
            <person name="Vilanova C."/>
        </authorList>
    </citation>
    <scope>NUCLEOTIDE SEQUENCE [LARGE SCALE GENOMIC DNA]</scope>
    <source>
        <strain evidence="1 2">R4DWN</strain>
    </source>
</reference>
<gene>
    <name evidence="1" type="ORF">FOY91_07530</name>
</gene>
<comment type="caution">
    <text evidence="1">The sequence shown here is derived from an EMBL/GenBank/DDBJ whole genome shotgun (WGS) entry which is preliminary data.</text>
</comment>
<dbReference type="EMBL" id="VNIM01000022">
    <property type="protein sequence ID" value="TVV75290.1"/>
    <property type="molecule type" value="Genomic_DNA"/>
</dbReference>
<accession>A0A558R7C2</accession>
<sequence length="292" mass="30792">MKATHDSPAPFDRLGPTDPLTPLVVSVPHAGRDYPASLVERSTLPVETLAALEDRHADALAAGLPAMGITTFVQRRARAWIDLNRDEREIDAAMIAPAPRPGTLIVSAKVRGGLGLIPRRIAGAGEIMRQRLTEAEVAARIASDHRPWHGAIADALAAARARFGIAVLLDLHSMPPLAPVGGRAAPRLVFGDAHGRACAPRFVARLQEVAAARGIATARNAPYAGGHTLDRHGRPPGAIHAVQMEIDRSLYLRPDLRTPGAGLAETVALVEGMVKALLAELAAVPETTLAAE</sequence>
<dbReference type="GO" id="GO:0016787">
    <property type="term" value="F:hydrolase activity"/>
    <property type="evidence" value="ECO:0007669"/>
    <property type="project" value="UniProtKB-KW"/>
</dbReference>
<dbReference type="Gene3D" id="3.40.630.40">
    <property type="entry name" value="Zn-dependent exopeptidases"/>
    <property type="match status" value="1"/>
</dbReference>
<dbReference type="InterPro" id="IPR007709">
    <property type="entry name" value="N-FG_amidohydro"/>
</dbReference>